<dbReference type="Proteomes" id="UP000325081">
    <property type="component" value="Unassembled WGS sequence"/>
</dbReference>
<name>A0A5A7QXK0_STRAF</name>
<dbReference type="PANTHER" id="PTHR33699:SF2">
    <property type="entry name" value="PATHOGENIC TYPE III EFFECTOR AVIRULENCE FACTOR AVR AVRRPT-CLEAVAGE: CLEAVAGE SITE PROTEIN-RELATED"/>
    <property type="match status" value="1"/>
</dbReference>
<proteinExistence type="predicted"/>
<evidence type="ECO:0000313" key="1">
    <source>
        <dbReference type="EMBL" id="GER50040.1"/>
    </source>
</evidence>
<gene>
    <name evidence="1" type="ORF">STAS_27322</name>
</gene>
<sequence>MDEFYFQRTGHVPAFGSWECYSDLPFTQCFESATQAGLFRYTYSDHRDLYVAGDLYENDICTPAMIVVPRHTGKKGYPKEKEVEKGEDSWVGCNCECEVKRGGKIAPKAVDEDLYKISPHLLRQQAKRKRGWGIFSSCLRPTCVC</sequence>
<accession>A0A5A7QXK0</accession>
<reference evidence="2" key="1">
    <citation type="journal article" date="2019" name="Curr. Biol.">
        <title>Genome Sequence of Striga asiatica Provides Insight into the Evolution of Plant Parasitism.</title>
        <authorList>
            <person name="Yoshida S."/>
            <person name="Kim S."/>
            <person name="Wafula E.K."/>
            <person name="Tanskanen J."/>
            <person name="Kim Y.M."/>
            <person name="Honaas L."/>
            <person name="Yang Z."/>
            <person name="Spallek T."/>
            <person name="Conn C.E."/>
            <person name="Ichihashi Y."/>
            <person name="Cheong K."/>
            <person name="Cui S."/>
            <person name="Der J.P."/>
            <person name="Gundlach H."/>
            <person name="Jiao Y."/>
            <person name="Hori C."/>
            <person name="Ishida J.K."/>
            <person name="Kasahara H."/>
            <person name="Kiba T."/>
            <person name="Kim M.S."/>
            <person name="Koo N."/>
            <person name="Laohavisit A."/>
            <person name="Lee Y.H."/>
            <person name="Lumba S."/>
            <person name="McCourt P."/>
            <person name="Mortimer J.C."/>
            <person name="Mutuku J.M."/>
            <person name="Nomura T."/>
            <person name="Sasaki-Sekimoto Y."/>
            <person name="Seto Y."/>
            <person name="Wang Y."/>
            <person name="Wakatake T."/>
            <person name="Sakakibara H."/>
            <person name="Demura T."/>
            <person name="Yamaguchi S."/>
            <person name="Yoneyama K."/>
            <person name="Manabe R.I."/>
            <person name="Nelson D.C."/>
            <person name="Schulman A.H."/>
            <person name="Timko M.P."/>
            <person name="dePamphilis C.W."/>
            <person name="Choi D."/>
            <person name="Shirasu K."/>
        </authorList>
    </citation>
    <scope>NUCLEOTIDE SEQUENCE [LARGE SCALE GENOMIC DNA]</scope>
    <source>
        <strain evidence="2">cv. UVA1</strain>
    </source>
</reference>
<dbReference type="AlphaFoldDB" id="A0A5A7QXK0"/>
<dbReference type="OrthoDB" id="755325at2759"/>
<organism evidence="1 2">
    <name type="scientific">Striga asiatica</name>
    <name type="common">Asiatic witchweed</name>
    <name type="synonym">Buchnera asiatica</name>
    <dbReference type="NCBI Taxonomy" id="4170"/>
    <lineage>
        <taxon>Eukaryota</taxon>
        <taxon>Viridiplantae</taxon>
        <taxon>Streptophyta</taxon>
        <taxon>Embryophyta</taxon>
        <taxon>Tracheophyta</taxon>
        <taxon>Spermatophyta</taxon>
        <taxon>Magnoliopsida</taxon>
        <taxon>eudicotyledons</taxon>
        <taxon>Gunneridae</taxon>
        <taxon>Pentapetalae</taxon>
        <taxon>asterids</taxon>
        <taxon>lamiids</taxon>
        <taxon>Lamiales</taxon>
        <taxon>Orobanchaceae</taxon>
        <taxon>Buchnereae</taxon>
        <taxon>Striga</taxon>
    </lineage>
</organism>
<dbReference type="PANTHER" id="PTHR33699">
    <property type="entry name" value="EXPRESSED PROTEIN"/>
    <property type="match status" value="1"/>
</dbReference>
<keyword evidence="2" id="KW-1185">Reference proteome</keyword>
<protein>
    <submittedName>
        <fullName evidence="1">Uncharacterized protein</fullName>
    </submittedName>
</protein>
<evidence type="ECO:0000313" key="2">
    <source>
        <dbReference type="Proteomes" id="UP000325081"/>
    </source>
</evidence>
<dbReference type="EMBL" id="BKCP01009026">
    <property type="protein sequence ID" value="GER50040.1"/>
    <property type="molecule type" value="Genomic_DNA"/>
</dbReference>
<comment type="caution">
    <text evidence="1">The sequence shown here is derived from an EMBL/GenBank/DDBJ whole genome shotgun (WGS) entry which is preliminary data.</text>
</comment>